<evidence type="ECO:0000256" key="5">
    <source>
        <dbReference type="ARBA" id="ARBA00023136"/>
    </source>
</evidence>
<keyword evidence="4 6" id="KW-1133">Transmembrane helix</keyword>
<dbReference type="EMBL" id="CP003179">
    <property type="protein sequence ID" value="AEW05141.1"/>
    <property type="molecule type" value="Genomic_DNA"/>
</dbReference>
<dbReference type="Proteomes" id="UP000005439">
    <property type="component" value="Chromosome"/>
</dbReference>
<dbReference type="STRING" id="679936.Sulac_1644"/>
<comment type="subcellular location">
    <subcellularLocation>
        <location evidence="1">Membrane</location>
        <topology evidence="1">Multi-pass membrane protein</topology>
    </subcellularLocation>
</comment>
<dbReference type="GO" id="GO:0005886">
    <property type="term" value="C:plasma membrane"/>
    <property type="evidence" value="ECO:0007669"/>
    <property type="project" value="TreeGrafter"/>
</dbReference>
<dbReference type="KEGG" id="sap:Sulac_1644"/>
<keyword evidence="5 6" id="KW-0472">Membrane</keyword>
<keyword evidence="3 6" id="KW-0812">Transmembrane</keyword>
<feature type="transmembrane region" description="Helical" evidence="6">
    <location>
        <begin position="44"/>
        <end position="60"/>
    </location>
</feature>
<dbReference type="PATRIC" id="fig|679936.5.peg.1712"/>
<evidence type="ECO:0000256" key="1">
    <source>
        <dbReference type="ARBA" id="ARBA00004141"/>
    </source>
</evidence>
<dbReference type="AlphaFoldDB" id="G8TYW2"/>
<dbReference type="InterPro" id="IPR006696">
    <property type="entry name" value="DUF423"/>
</dbReference>
<evidence type="ECO:0000256" key="2">
    <source>
        <dbReference type="ARBA" id="ARBA00009694"/>
    </source>
</evidence>
<organism evidence="7 8">
    <name type="scientific">Sulfobacillus acidophilus (strain ATCC 700253 / DSM 10332 / NAL)</name>
    <dbReference type="NCBI Taxonomy" id="679936"/>
    <lineage>
        <taxon>Bacteria</taxon>
        <taxon>Bacillati</taxon>
        <taxon>Bacillota</taxon>
        <taxon>Clostridia</taxon>
        <taxon>Eubacteriales</taxon>
        <taxon>Clostridiales Family XVII. Incertae Sedis</taxon>
        <taxon>Sulfobacillus</taxon>
    </lineage>
</organism>
<dbReference type="PANTHER" id="PTHR43461:SF1">
    <property type="entry name" value="TRANSMEMBRANE PROTEIN 256"/>
    <property type="match status" value="1"/>
</dbReference>
<evidence type="ECO:0000256" key="4">
    <source>
        <dbReference type="ARBA" id="ARBA00022989"/>
    </source>
</evidence>
<reference evidence="7 8" key="2">
    <citation type="journal article" date="2012" name="Stand. Genomic Sci.">
        <title>Complete genome sequence of the moderately thermophilic mineral-sulfide-oxidizing firmicute Sulfobacillus acidophilus type strain (NAL(T)).</title>
        <authorList>
            <person name="Anderson I."/>
            <person name="Chertkov O."/>
            <person name="Chen A."/>
            <person name="Saunders E."/>
            <person name="Lapidus A."/>
            <person name="Nolan M."/>
            <person name="Lucas S."/>
            <person name="Hammon N."/>
            <person name="Deshpande S."/>
            <person name="Cheng J.F."/>
            <person name="Han C."/>
            <person name="Tapia R."/>
            <person name="Goodwin L.A."/>
            <person name="Pitluck S."/>
            <person name="Liolios K."/>
            <person name="Pagani I."/>
            <person name="Ivanova N."/>
            <person name="Mikhailova N."/>
            <person name="Pati A."/>
            <person name="Palaniappan K."/>
            <person name="Land M."/>
            <person name="Pan C."/>
            <person name="Rohde M."/>
            <person name="Pukall R."/>
            <person name="Goker M."/>
            <person name="Detter J.C."/>
            <person name="Woyke T."/>
            <person name="Bristow J."/>
            <person name="Eisen J.A."/>
            <person name="Markowitz V."/>
            <person name="Hugenholtz P."/>
            <person name="Kyrpides N.C."/>
            <person name="Klenk H.P."/>
            <person name="Mavromatis K."/>
        </authorList>
    </citation>
    <scope>NUCLEOTIDE SEQUENCE [LARGE SCALE GENOMIC DNA]</scope>
    <source>
        <strain evidence="8">ATCC 700253 / DSM 10332 / NAL</strain>
    </source>
</reference>
<keyword evidence="8" id="KW-1185">Reference proteome</keyword>
<name>G8TYW2_SULAD</name>
<reference evidence="8" key="1">
    <citation type="submission" date="2011-12" db="EMBL/GenBank/DDBJ databases">
        <title>The complete genome of chromosome of Sulfobacillus acidophilus DSM 10332.</title>
        <authorList>
            <person name="Lucas S."/>
            <person name="Han J."/>
            <person name="Lapidus A."/>
            <person name="Bruce D."/>
            <person name="Goodwin L."/>
            <person name="Pitluck S."/>
            <person name="Peters L."/>
            <person name="Kyrpides N."/>
            <person name="Mavromatis K."/>
            <person name="Ivanova N."/>
            <person name="Mikhailova N."/>
            <person name="Chertkov O."/>
            <person name="Saunders E."/>
            <person name="Detter J.C."/>
            <person name="Tapia R."/>
            <person name="Han C."/>
            <person name="Land M."/>
            <person name="Hauser L."/>
            <person name="Markowitz V."/>
            <person name="Cheng J.-F."/>
            <person name="Hugenholtz P."/>
            <person name="Woyke T."/>
            <person name="Wu D."/>
            <person name="Pukall R."/>
            <person name="Gehrich-Schroeter G."/>
            <person name="Schneider S."/>
            <person name="Klenk H.-P."/>
            <person name="Eisen J.A."/>
        </authorList>
    </citation>
    <scope>NUCLEOTIDE SEQUENCE [LARGE SCALE GENOMIC DNA]</scope>
    <source>
        <strain evidence="8">ATCC 700253 / DSM 10332 / NAL</strain>
    </source>
</reference>
<protein>
    <recommendedName>
        <fullName evidence="9">DUF423 domain-containing protein</fullName>
    </recommendedName>
</protein>
<evidence type="ECO:0000256" key="6">
    <source>
        <dbReference type="SAM" id="Phobius"/>
    </source>
</evidence>
<feature type="transmembrane region" description="Helical" evidence="6">
    <location>
        <begin position="97"/>
        <end position="120"/>
    </location>
</feature>
<comment type="similarity">
    <text evidence="2">Belongs to the UPF0382 family.</text>
</comment>
<dbReference type="HOGENOM" id="CLU_096548_3_3_9"/>
<evidence type="ECO:0000313" key="7">
    <source>
        <dbReference type="EMBL" id="AEW05141.1"/>
    </source>
</evidence>
<accession>G8TYW2</accession>
<feature type="transmembrane region" description="Helical" evidence="6">
    <location>
        <begin position="67"/>
        <end position="91"/>
    </location>
</feature>
<dbReference type="PANTHER" id="PTHR43461">
    <property type="entry name" value="TRANSMEMBRANE PROTEIN 256"/>
    <property type="match status" value="1"/>
</dbReference>
<evidence type="ECO:0008006" key="9">
    <source>
        <dbReference type="Google" id="ProtNLM"/>
    </source>
</evidence>
<evidence type="ECO:0000313" key="8">
    <source>
        <dbReference type="Proteomes" id="UP000005439"/>
    </source>
</evidence>
<evidence type="ECO:0000256" key="3">
    <source>
        <dbReference type="ARBA" id="ARBA00022692"/>
    </source>
</evidence>
<sequence>MVSLLFVAAVLGFLGVGLGAFGAHGLRAKITPESLAVYQTGVQYHLIHTVAIVLAALLTDRLAATNWVLLAGWFFFAGIIVFSGSLYILAISGQRRWGAVTPIGGLLFLAGWALLAISALSGI</sequence>
<dbReference type="Pfam" id="PF04241">
    <property type="entry name" value="DUF423"/>
    <property type="match status" value="1"/>
</dbReference>
<proteinExistence type="inferred from homology"/>
<gene>
    <name evidence="7" type="ordered locus">Sulac_1644</name>
</gene>